<feature type="transmembrane region" description="Helical" evidence="2">
    <location>
        <begin position="396"/>
        <end position="417"/>
    </location>
</feature>
<feature type="compositionally biased region" description="Acidic residues" evidence="1">
    <location>
        <begin position="497"/>
        <end position="510"/>
    </location>
</feature>
<feature type="region of interest" description="Disordered" evidence="1">
    <location>
        <begin position="438"/>
        <end position="580"/>
    </location>
</feature>
<evidence type="ECO:0000313" key="3">
    <source>
        <dbReference type="EMBL" id="ATZ07436.1"/>
    </source>
</evidence>
<organism evidence="3 4">
    <name type="scientific">Corynebacterium striatum</name>
    <dbReference type="NCBI Taxonomy" id="43770"/>
    <lineage>
        <taxon>Bacteria</taxon>
        <taxon>Bacillati</taxon>
        <taxon>Actinomycetota</taxon>
        <taxon>Actinomycetes</taxon>
        <taxon>Mycobacteriales</taxon>
        <taxon>Corynebacteriaceae</taxon>
        <taxon>Corynebacterium</taxon>
    </lineage>
</organism>
<protein>
    <recommendedName>
        <fullName evidence="5">Membrane protein related to de Novo purine biosynthesis</fullName>
    </recommendedName>
</protein>
<feature type="transmembrane region" description="Helical" evidence="2">
    <location>
        <begin position="149"/>
        <end position="171"/>
    </location>
</feature>
<dbReference type="EMBL" id="CP024932">
    <property type="protein sequence ID" value="ATZ07436.1"/>
    <property type="molecule type" value="Genomic_DNA"/>
</dbReference>
<keyword evidence="2" id="KW-0472">Membrane</keyword>
<keyword evidence="2" id="KW-0812">Transmembrane</keyword>
<evidence type="ECO:0000256" key="1">
    <source>
        <dbReference type="SAM" id="MobiDB-lite"/>
    </source>
</evidence>
<evidence type="ECO:0008006" key="5">
    <source>
        <dbReference type="Google" id="ProtNLM"/>
    </source>
</evidence>
<name>A0ABC8CGA8_CORST</name>
<proteinExistence type="predicted"/>
<feature type="region of interest" description="Disordered" evidence="1">
    <location>
        <begin position="1"/>
        <end position="49"/>
    </location>
</feature>
<dbReference type="InterPro" id="IPR045931">
    <property type="entry name" value="DUF6350"/>
</dbReference>
<feature type="transmembrane region" description="Helical" evidence="2">
    <location>
        <begin position="61"/>
        <end position="86"/>
    </location>
</feature>
<dbReference type="Pfam" id="PF19877">
    <property type="entry name" value="DUF6350"/>
    <property type="match status" value="1"/>
</dbReference>
<evidence type="ECO:0000256" key="2">
    <source>
        <dbReference type="SAM" id="Phobius"/>
    </source>
</evidence>
<dbReference type="RefSeq" id="WP_100618578.1">
    <property type="nucleotide sequence ID" value="NZ_CP024932.1"/>
</dbReference>
<feature type="transmembrane region" description="Helical" evidence="2">
    <location>
        <begin position="304"/>
        <end position="323"/>
    </location>
</feature>
<feature type="compositionally biased region" description="Polar residues" evidence="1">
    <location>
        <begin position="1"/>
        <end position="16"/>
    </location>
</feature>
<feature type="transmembrane region" description="Helical" evidence="2">
    <location>
        <begin position="106"/>
        <end position="129"/>
    </location>
</feature>
<feature type="transmembrane region" description="Helical" evidence="2">
    <location>
        <begin position="270"/>
        <end position="292"/>
    </location>
</feature>
<gene>
    <name evidence="3" type="ORF">A9D01_00365</name>
</gene>
<dbReference type="AlphaFoldDB" id="A0ABC8CGA8"/>
<feature type="transmembrane region" description="Helical" evidence="2">
    <location>
        <begin position="329"/>
        <end position="347"/>
    </location>
</feature>
<evidence type="ECO:0000313" key="4">
    <source>
        <dbReference type="Proteomes" id="UP000231994"/>
    </source>
</evidence>
<feature type="transmembrane region" description="Helical" evidence="2">
    <location>
        <begin position="354"/>
        <end position="376"/>
    </location>
</feature>
<feature type="compositionally biased region" description="Acidic residues" evidence="1">
    <location>
        <begin position="520"/>
        <end position="538"/>
    </location>
</feature>
<reference evidence="3 4" key="1">
    <citation type="submission" date="2017-11" db="EMBL/GenBank/DDBJ databases">
        <title>Whole genome sequencing of cultured pathogen.</title>
        <authorList>
            <person name="Hoffmann M."/>
            <person name="Sanchez M."/>
            <person name="Timme R."/>
            <person name="Nudel K."/>
            <person name="Bry L."/>
        </authorList>
    </citation>
    <scope>NUCLEOTIDE SEQUENCE [LARGE SCALE GENOMIC DNA]</scope>
    <source>
        <strain evidence="3 4">216</strain>
    </source>
</reference>
<feature type="transmembrane region" description="Helical" evidence="2">
    <location>
        <begin position="191"/>
        <end position="208"/>
    </location>
</feature>
<keyword evidence="2" id="KW-1133">Transmembrane helix</keyword>
<dbReference type="Proteomes" id="UP000231994">
    <property type="component" value="Chromosome"/>
</dbReference>
<feature type="transmembrane region" description="Helical" evidence="2">
    <location>
        <begin position="229"/>
        <end position="250"/>
    </location>
</feature>
<accession>A0ABC8CGA8</accession>
<feature type="compositionally biased region" description="Low complexity" evidence="1">
    <location>
        <begin position="439"/>
        <end position="475"/>
    </location>
</feature>
<feature type="compositionally biased region" description="Acidic residues" evidence="1">
    <location>
        <begin position="476"/>
        <end position="487"/>
    </location>
</feature>
<sequence>MNKNTSPQTRSASRSRAQVRGRGGTASSKSAARVASKVGSQARARRATAPTTMAGRIRRMLWTVAIPNVVVVLIVLSVTLAALLLTSSPLAWLPTIVAESLMVFNLAPVSAGGIELSVMPLLPAGLLAFVVGHRVRQAIKHKVSINDLLVLLACVVAVPLVLTIIAGLMLWDAGKVYDVSPPNFFAVLPRMLLLHLVALAGGMGPRLWKALAKRFGFPRMLVDAAVTALRYLGALSAVAALVFVIVGIVGWSRQGQLMDSYPAIDGVGTFLLYCLSLLYLPNAIVGTSGVLAGSEFQFGPESSVSLFSIHMVPLPPLPIVGVVPGAVSSWAIGLLALPICAAIVVVWRARRHVSFAFAAAATVFVAFFTLIASYFVTGTLGTYGATGLNIWSTTGLVALWFAAIAFAFACAFAIGAWHASRSASASAAAAADEAEEAAGEAALTDGDTTGVDAGADAGAEAAASAAPDDVVNADVGDAEIEESDASDTGDAGKAEGADDAEETEDIEESTVGEAGAPSSETEEAAGEPVEEAAEEPADEQPNQAQGDVGVSKEGAEAVEEDLEVVEGEIVEEFPQKGSKD</sequence>
<feature type="compositionally biased region" description="Low complexity" evidence="1">
    <location>
        <begin position="26"/>
        <end position="38"/>
    </location>
</feature>
<feature type="compositionally biased region" description="Acidic residues" evidence="1">
    <location>
        <begin position="556"/>
        <end position="571"/>
    </location>
</feature>